<dbReference type="GO" id="GO:0016020">
    <property type="term" value="C:membrane"/>
    <property type="evidence" value="ECO:0007669"/>
    <property type="project" value="InterPro"/>
</dbReference>
<feature type="transmembrane region" description="Helical" evidence="1">
    <location>
        <begin position="238"/>
        <end position="257"/>
    </location>
</feature>
<proteinExistence type="predicted"/>
<feature type="domain" description="EamA" evidence="2">
    <location>
        <begin position="151"/>
        <end position="278"/>
    </location>
</feature>
<accession>A0A1M5SRN5</accession>
<dbReference type="OrthoDB" id="9807937at2"/>
<feature type="transmembrane region" description="Helical" evidence="1">
    <location>
        <begin position="100"/>
        <end position="118"/>
    </location>
</feature>
<feature type="transmembrane region" description="Helical" evidence="1">
    <location>
        <begin position="181"/>
        <end position="203"/>
    </location>
</feature>
<dbReference type="Pfam" id="PF00892">
    <property type="entry name" value="EamA"/>
    <property type="match status" value="2"/>
</dbReference>
<keyword evidence="1" id="KW-0812">Transmembrane</keyword>
<dbReference type="AlphaFoldDB" id="A0A1M5SRN5"/>
<dbReference type="EMBL" id="FQWM01000005">
    <property type="protein sequence ID" value="SHH41110.1"/>
    <property type="molecule type" value="Genomic_DNA"/>
</dbReference>
<reference evidence="4" key="1">
    <citation type="submission" date="2016-11" db="EMBL/GenBank/DDBJ databases">
        <authorList>
            <person name="Varghese N."/>
            <person name="Submissions S."/>
        </authorList>
    </citation>
    <scope>NUCLEOTIDE SEQUENCE [LARGE SCALE GENOMIC DNA]</scope>
    <source>
        <strain evidence="4">DSM 28223</strain>
    </source>
</reference>
<dbReference type="Proteomes" id="UP000184211">
    <property type="component" value="Unassembled WGS sequence"/>
</dbReference>
<feature type="transmembrane region" description="Helical" evidence="1">
    <location>
        <begin position="76"/>
        <end position="94"/>
    </location>
</feature>
<dbReference type="InterPro" id="IPR037185">
    <property type="entry name" value="EmrE-like"/>
</dbReference>
<keyword evidence="1" id="KW-0472">Membrane</keyword>
<dbReference type="RefSeq" id="WP_072793338.1">
    <property type="nucleotide sequence ID" value="NZ_FQWM01000005.1"/>
</dbReference>
<evidence type="ECO:0000259" key="2">
    <source>
        <dbReference type="Pfam" id="PF00892"/>
    </source>
</evidence>
<keyword evidence="1" id="KW-1133">Transmembrane helix</keyword>
<feature type="transmembrane region" description="Helical" evidence="1">
    <location>
        <begin position="151"/>
        <end position="169"/>
    </location>
</feature>
<feature type="domain" description="EamA" evidence="2">
    <location>
        <begin position="8"/>
        <end position="141"/>
    </location>
</feature>
<protein>
    <submittedName>
        <fullName evidence="3">Permease of the drug/metabolite transporter (DMT) superfamily</fullName>
    </submittedName>
</protein>
<dbReference type="InterPro" id="IPR000620">
    <property type="entry name" value="EamA_dom"/>
</dbReference>
<name>A0A1M5SRN5_9RHOB</name>
<dbReference type="PANTHER" id="PTHR22911:SF103">
    <property type="entry name" value="BLR2811 PROTEIN"/>
    <property type="match status" value="1"/>
</dbReference>
<sequence length="288" mass="31844">MARADNRLGFLLMTLTSLLFALQDGLSRYLAAEYNVFMIVMIRFWFFAAFALWLARRNGGLQMAIRSRHPWLQIGRGVIIALEICVTVAAFTILGLTETHAIFVCYPLIIIALSGPLLKETIGWRRWAAVLVGFIGVLIIIQPGTGVFSPWAIVPVIGASMFALYGVMTRFVSAEDSATTSFFYTGCVGAVVMTIIGAFNWQPLASQDLSWLLLLCLMGILGHWMLIKTYEVAEASAVQPFAYLQMPFAAMVGFFAFHEEVRVNVIAGAALIICAGLFALWRERQQAV</sequence>
<dbReference type="SUPFAM" id="SSF103481">
    <property type="entry name" value="Multidrug resistance efflux transporter EmrE"/>
    <property type="match status" value="2"/>
</dbReference>
<feature type="transmembrane region" description="Helical" evidence="1">
    <location>
        <begin position="263"/>
        <end position="281"/>
    </location>
</feature>
<gene>
    <name evidence="3" type="ORF">SAMN04488044_2468</name>
</gene>
<evidence type="ECO:0000313" key="4">
    <source>
        <dbReference type="Proteomes" id="UP000184211"/>
    </source>
</evidence>
<feature type="transmembrane region" description="Helical" evidence="1">
    <location>
        <begin position="127"/>
        <end position="145"/>
    </location>
</feature>
<evidence type="ECO:0000313" key="3">
    <source>
        <dbReference type="EMBL" id="SHH41110.1"/>
    </source>
</evidence>
<feature type="transmembrane region" description="Helical" evidence="1">
    <location>
        <begin position="209"/>
        <end position="226"/>
    </location>
</feature>
<organism evidence="3 4">
    <name type="scientific">Cognatishimia maritima</name>
    <dbReference type="NCBI Taxonomy" id="870908"/>
    <lineage>
        <taxon>Bacteria</taxon>
        <taxon>Pseudomonadati</taxon>
        <taxon>Pseudomonadota</taxon>
        <taxon>Alphaproteobacteria</taxon>
        <taxon>Rhodobacterales</taxon>
        <taxon>Paracoccaceae</taxon>
        <taxon>Cognatishimia</taxon>
    </lineage>
</organism>
<keyword evidence="4" id="KW-1185">Reference proteome</keyword>
<dbReference type="PANTHER" id="PTHR22911">
    <property type="entry name" value="ACYL-MALONYL CONDENSING ENZYME-RELATED"/>
    <property type="match status" value="1"/>
</dbReference>
<feature type="transmembrane region" description="Helical" evidence="1">
    <location>
        <begin position="37"/>
        <end position="55"/>
    </location>
</feature>
<evidence type="ECO:0000256" key="1">
    <source>
        <dbReference type="SAM" id="Phobius"/>
    </source>
</evidence>
<dbReference type="STRING" id="870908.SAMN04488044_2468"/>